<sequence length="164" mass="18607">MKDPTSEHKIFTTNSAQIWRNLNSFAARCLGAGLVGPYYQALCTLRLALEENLSTVHEMAITECRIQIACEWISHGGKPLLLWAQENIGYMDVTVEDEANYIEGGSLYDGPPTMCLRRWGFWMDRFEELGKEEFGMNEEIRKAVLEAAQAMRMIERGIAHTLSS</sequence>
<dbReference type="Proteomes" id="UP000258309">
    <property type="component" value="Unassembled WGS sequence"/>
</dbReference>
<dbReference type="Pfam" id="PF12311">
    <property type="entry name" value="DUF3632"/>
    <property type="match status" value="1"/>
</dbReference>
<name>A0A3E2GWP3_SCYLI</name>
<feature type="non-terminal residue" evidence="1">
    <location>
        <position position="1"/>
    </location>
</feature>
<dbReference type="InterPro" id="IPR022085">
    <property type="entry name" value="OpdG"/>
</dbReference>
<protein>
    <submittedName>
        <fullName evidence="1">Uncharacterized protein</fullName>
    </submittedName>
</protein>
<dbReference type="InterPro" id="IPR053204">
    <property type="entry name" value="Oxopyrrolidines_Biosynth-assoc"/>
</dbReference>
<dbReference type="STRING" id="5539.A0A3E2GWP3"/>
<evidence type="ECO:0000313" key="2">
    <source>
        <dbReference type="Proteomes" id="UP000258309"/>
    </source>
</evidence>
<proteinExistence type="predicted"/>
<organism evidence="1 2">
    <name type="scientific">Scytalidium lignicola</name>
    <name type="common">Hyphomycete</name>
    <dbReference type="NCBI Taxonomy" id="5539"/>
    <lineage>
        <taxon>Eukaryota</taxon>
        <taxon>Fungi</taxon>
        <taxon>Dikarya</taxon>
        <taxon>Ascomycota</taxon>
        <taxon>Pezizomycotina</taxon>
        <taxon>Leotiomycetes</taxon>
        <taxon>Leotiomycetes incertae sedis</taxon>
        <taxon>Scytalidium</taxon>
    </lineage>
</organism>
<reference evidence="1 2" key="1">
    <citation type="submission" date="2018-05" db="EMBL/GenBank/DDBJ databases">
        <title>Draft genome sequence of Scytalidium lignicola DSM 105466, a ubiquitous saprotrophic fungus.</title>
        <authorList>
            <person name="Buettner E."/>
            <person name="Gebauer A.M."/>
            <person name="Hofrichter M."/>
            <person name="Liers C."/>
            <person name="Kellner H."/>
        </authorList>
    </citation>
    <scope>NUCLEOTIDE SEQUENCE [LARGE SCALE GENOMIC DNA]</scope>
    <source>
        <strain evidence="1 2">DSM 105466</strain>
    </source>
</reference>
<evidence type="ECO:0000313" key="1">
    <source>
        <dbReference type="EMBL" id="RFU25518.1"/>
    </source>
</evidence>
<accession>A0A3E2GWP3</accession>
<feature type="non-terminal residue" evidence="1">
    <location>
        <position position="164"/>
    </location>
</feature>
<keyword evidence="2" id="KW-1185">Reference proteome</keyword>
<dbReference type="PANTHER" id="PTHR38797:SF4">
    <property type="entry name" value="NUCLEAR PORE COMPLEX PROTEIN NUP85"/>
    <property type="match status" value="1"/>
</dbReference>
<dbReference type="OrthoDB" id="3562292at2759"/>
<dbReference type="AlphaFoldDB" id="A0A3E2GWP3"/>
<dbReference type="PANTHER" id="PTHR38797">
    <property type="entry name" value="NUCLEAR PORE COMPLEX PROTEIN NUP85-RELATED"/>
    <property type="match status" value="1"/>
</dbReference>
<comment type="caution">
    <text evidence="1">The sequence shown here is derived from an EMBL/GenBank/DDBJ whole genome shotgun (WGS) entry which is preliminary data.</text>
</comment>
<dbReference type="EMBL" id="NCSJ02000327">
    <property type="protein sequence ID" value="RFU25518.1"/>
    <property type="molecule type" value="Genomic_DNA"/>
</dbReference>
<gene>
    <name evidence="1" type="ORF">B7463_g10823</name>
</gene>